<dbReference type="Pfam" id="PF00027">
    <property type="entry name" value="cNMP_binding"/>
    <property type="match status" value="1"/>
</dbReference>
<dbReference type="Gene3D" id="2.60.120.10">
    <property type="entry name" value="Jelly Rolls"/>
    <property type="match status" value="1"/>
</dbReference>
<dbReference type="PANTHER" id="PTHR43080:SF2">
    <property type="entry name" value="CBS DOMAIN-CONTAINING PROTEIN"/>
    <property type="match status" value="1"/>
</dbReference>
<dbReference type="CDD" id="cd04587">
    <property type="entry name" value="CBS_pair_CAP-ED_NT_Pol-beta-like_DUF294_assoc"/>
    <property type="match status" value="1"/>
</dbReference>
<dbReference type="InterPro" id="IPR046342">
    <property type="entry name" value="CBS_dom_sf"/>
</dbReference>
<evidence type="ECO:0000259" key="3">
    <source>
        <dbReference type="PROSITE" id="PS50042"/>
    </source>
</evidence>
<dbReference type="InterPro" id="IPR051257">
    <property type="entry name" value="Diverse_CBS-Domain"/>
</dbReference>
<feature type="domain" description="CBS" evidence="4">
    <location>
        <begin position="227"/>
        <end position="283"/>
    </location>
</feature>
<reference evidence="5" key="1">
    <citation type="submission" date="2015-04" db="EMBL/GenBank/DDBJ databases">
        <authorList>
            <person name="Syromyatnikov M.Y."/>
            <person name="Popov V.N."/>
        </authorList>
    </citation>
    <scope>NUCLEOTIDE SEQUENCE</scope>
    <source>
        <strain evidence="5">MO-1</strain>
    </source>
</reference>
<dbReference type="InterPro" id="IPR018490">
    <property type="entry name" value="cNMP-bd_dom_sf"/>
</dbReference>
<dbReference type="SUPFAM" id="SSF54631">
    <property type="entry name" value="CBS-domain pair"/>
    <property type="match status" value="1"/>
</dbReference>
<dbReference type="PROSITE" id="PS51371">
    <property type="entry name" value="CBS"/>
    <property type="match status" value="2"/>
</dbReference>
<dbReference type="Pfam" id="PF03445">
    <property type="entry name" value="DUF294"/>
    <property type="match status" value="1"/>
</dbReference>
<dbReference type="Gene3D" id="3.10.580.10">
    <property type="entry name" value="CBS-domain"/>
    <property type="match status" value="1"/>
</dbReference>
<organism evidence="5">
    <name type="scientific">Magnetococcus massalia (strain MO-1)</name>
    <dbReference type="NCBI Taxonomy" id="451514"/>
    <lineage>
        <taxon>Bacteria</taxon>
        <taxon>Pseudomonadati</taxon>
        <taxon>Pseudomonadota</taxon>
        <taxon>Magnetococcia</taxon>
        <taxon>Magnetococcales</taxon>
        <taxon>Magnetococcaceae</taxon>
        <taxon>Magnetococcus</taxon>
    </lineage>
</organism>
<evidence type="ECO:0000259" key="4">
    <source>
        <dbReference type="PROSITE" id="PS51371"/>
    </source>
</evidence>
<sequence>MDIELLQIRDFLIQYHPFDLLPTEVMDEIPGKLEIRYARRNTEILKPGVANRWLHIIRTGAVETRTSDGQLLAHLDAGEIFGVRSLNKEGAVENTSIATEDALIYLMPEDLYRQLCDAHPQFAFFFDPMGAKRLRGAMLVKQSEAHEEQAPFIVTPIADVMSSKAPITCTPEVSIREAATVMTNIRVSSLLVVDGEGNLKGIVTDRDLRKRVIVAGLSTDLPIREIMTENPITIEEDESISEAQLLMMQRNIHHIPVMDGERPIGMITNTDLIRKQPASAVQLVGTIRKASDIETMQEASNRIPNVLVNMTEHGVDSVLIGKMVTSVADAVHLRLLEMAEEKFGKAPVAFSWMVGGSQARMEQTAHSDQDNALLLADDYDPKEHGEYFENLAIFMRDALDSCGYYKCPGDVMASNLQWRQPLGRWKGYFNCWIDEPQPKALMLSSVFFDIRHVAGDISLFNELQAHLLEKAKVNRIFLAYMAANALSHSPPLGFFRNFVLSRDKEHKDTFDLKHSGVVPIVDLARVYALAAGSAEVETIERLEAAMEAGVLSQDGGVDLIDSMRFINQVRMRHQAGQIKHGRDADNYMPPEELSPFERSHLKDAFSVVKTMQSAMELRYQAGRLS</sequence>
<dbReference type="InterPro" id="IPR000644">
    <property type="entry name" value="CBS_dom"/>
</dbReference>
<accession>A0A1S7LFI5</accession>
<feature type="domain" description="Cyclic nucleotide-binding" evidence="3">
    <location>
        <begin position="17"/>
        <end position="115"/>
    </location>
</feature>
<dbReference type="Pfam" id="PF10335">
    <property type="entry name" value="DUF294_C"/>
    <property type="match status" value="1"/>
</dbReference>
<dbReference type="PANTHER" id="PTHR43080">
    <property type="entry name" value="CBS DOMAIN-CONTAINING PROTEIN CBSX3, MITOCHONDRIAL"/>
    <property type="match status" value="1"/>
</dbReference>
<dbReference type="SMART" id="SM00116">
    <property type="entry name" value="CBS"/>
    <property type="match status" value="2"/>
</dbReference>
<dbReference type="SMART" id="SM00100">
    <property type="entry name" value="cNMP"/>
    <property type="match status" value="1"/>
</dbReference>
<dbReference type="InterPro" id="IPR018821">
    <property type="entry name" value="DUF294_put_nucleoTrafse_sb-bd"/>
</dbReference>
<dbReference type="InterPro" id="IPR005105">
    <property type="entry name" value="GlnD_Uridyltrans_N"/>
</dbReference>
<dbReference type="CDD" id="cd00038">
    <property type="entry name" value="CAP_ED"/>
    <property type="match status" value="1"/>
</dbReference>
<keyword evidence="1 2" id="KW-0129">CBS domain</keyword>
<dbReference type="GO" id="GO:0008773">
    <property type="term" value="F:[protein-PII] uridylyltransferase activity"/>
    <property type="evidence" value="ECO:0007669"/>
    <property type="project" value="InterPro"/>
</dbReference>
<name>A0A1S7LFI5_MAGMO</name>
<evidence type="ECO:0000313" key="5">
    <source>
        <dbReference type="EMBL" id="CRH04854.1"/>
    </source>
</evidence>
<dbReference type="SUPFAM" id="SSF51206">
    <property type="entry name" value="cAMP-binding domain-like"/>
    <property type="match status" value="1"/>
</dbReference>
<dbReference type="Pfam" id="PF00571">
    <property type="entry name" value="CBS"/>
    <property type="match status" value="2"/>
</dbReference>
<dbReference type="AlphaFoldDB" id="A0A1S7LFI5"/>
<evidence type="ECO:0000256" key="1">
    <source>
        <dbReference type="ARBA" id="ARBA00023122"/>
    </source>
</evidence>
<dbReference type="CDD" id="cd05401">
    <property type="entry name" value="NT_GlnE_GlnD_like"/>
    <property type="match status" value="1"/>
</dbReference>
<gene>
    <name evidence="5" type="ORF">MAGMO_0650</name>
</gene>
<proteinExistence type="predicted"/>
<protein>
    <submittedName>
        <fullName evidence="5">Uncharacterized protein</fullName>
    </submittedName>
</protein>
<feature type="domain" description="CBS" evidence="4">
    <location>
        <begin position="161"/>
        <end position="221"/>
    </location>
</feature>
<dbReference type="InterPro" id="IPR000595">
    <property type="entry name" value="cNMP-bd_dom"/>
</dbReference>
<dbReference type="PROSITE" id="PS50042">
    <property type="entry name" value="CNMP_BINDING_3"/>
    <property type="match status" value="1"/>
</dbReference>
<evidence type="ECO:0000256" key="2">
    <source>
        <dbReference type="PROSITE-ProRule" id="PRU00703"/>
    </source>
</evidence>
<dbReference type="EMBL" id="LO017727">
    <property type="protein sequence ID" value="CRH04854.1"/>
    <property type="molecule type" value="Genomic_DNA"/>
</dbReference>
<dbReference type="InterPro" id="IPR014710">
    <property type="entry name" value="RmlC-like_jellyroll"/>
</dbReference>